<protein>
    <recommendedName>
        <fullName evidence="17">C2 domain protein</fullName>
    </recommendedName>
</protein>
<feature type="region of interest" description="Disordered" evidence="11">
    <location>
        <begin position="955"/>
        <end position="1001"/>
    </location>
</feature>
<evidence type="ECO:0000259" key="14">
    <source>
        <dbReference type="PROSITE" id="PS51847"/>
    </source>
</evidence>
<keyword evidence="3" id="KW-0597">Phosphoprotein</keyword>
<dbReference type="InterPro" id="IPR037765">
    <property type="entry name" value="C2B_Tricalbin"/>
</dbReference>
<dbReference type="SMART" id="SM00239">
    <property type="entry name" value="C2"/>
    <property type="match status" value="2"/>
</dbReference>
<evidence type="ECO:0000256" key="11">
    <source>
        <dbReference type="SAM" id="MobiDB-lite"/>
    </source>
</evidence>
<dbReference type="Pfam" id="PF00168">
    <property type="entry name" value="C2"/>
    <property type="match status" value="2"/>
</dbReference>
<keyword evidence="7 12" id="KW-1133">Transmembrane helix</keyword>
<evidence type="ECO:0000259" key="13">
    <source>
        <dbReference type="PROSITE" id="PS50004"/>
    </source>
</evidence>
<dbReference type="GO" id="GO:0008289">
    <property type="term" value="F:lipid binding"/>
    <property type="evidence" value="ECO:0007669"/>
    <property type="project" value="UniProtKB-KW"/>
</dbReference>
<keyword evidence="9" id="KW-0446">Lipid-binding</keyword>
<dbReference type="InterPro" id="IPR031468">
    <property type="entry name" value="SMP_LBD"/>
</dbReference>
<feature type="domain" description="C2" evidence="13">
    <location>
        <begin position="446"/>
        <end position="576"/>
    </location>
</feature>
<organism evidence="15 16">
    <name type="scientific">Rhodotorula toruloides</name>
    <name type="common">Yeast</name>
    <name type="synonym">Rhodosporidium toruloides</name>
    <dbReference type="NCBI Taxonomy" id="5286"/>
    <lineage>
        <taxon>Eukaryota</taxon>
        <taxon>Fungi</taxon>
        <taxon>Dikarya</taxon>
        <taxon>Basidiomycota</taxon>
        <taxon>Pucciniomycotina</taxon>
        <taxon>Microbotryomycetes</taxon>
        <taxon>Sporidiobolales</taxon>
        <taxon>Sporidiobolaceae</taxon>
        <taxon>Rhodotorula</taxon>
    </lineage>
</organism>
<feature type="domain" description="SMP-LTD" evidence="14">
    <location>
        <begin position="134"/>
        <end position="442"/>
    </location>
</feature>
<dbReference type="Proteomes" id="UP000239560">
    <property type="component" value="Unassembled WGS sequence"/>
</dbReference>
<feature type="region of interest" description="Disordered" evidence="11">
    <location>
        <begin position="624"/>
        <end position="659"/>
    </location>
</feature>
<feature type="compositionally biased region" description="Basic residues" evidence="11">
    <location>
        <begin position="1"/>
        <end position="10"/>
    </location>
</feature>
<dbReference type="CDD" id="cd04052">
    <property type="entry name" value="C2B_Tricalbin-like"/>
    <property type="match status" value="1"/>
</dbReference>
<comment type="subcellular location">
    <subcellularLocation>
        <location evidence="1">Endoplasmic reticulum membrane</location>
    </subcellularLocation>
</comment>
<dbReference type="EMBL" id="LCTV02000015">
    <property type="protein sequence ID" value="PRQ70507.1"/>
    <property type="molecule type" value="Genomic_DNA"/>
</dbReference>
<dbReference type="GO" id="GO:0005789">
    <property type="term" value="C:endoplasmic reticulum membrane"/>
    <property type="evidence" value="ECO:0007669"/>
    <property type="project" value="UniProtKB-SubCell"/>
</dbReference>
<comment type="caution">
    <text evidence="15">The sequence shown here is derived from an EMBL/GenBank/DDBJ whole genome shotgun (WGS) entry which is preliminary data.</text>
</comment>
<keyword evidence="8" id="KW-0445">Lipid transport</keyword>
<dbReference type="PANTHER" id="PTHR47348:SF3">
    <property type="entry name" value="MEIOTICALLY UP-REGULATED GENE 190 PROTEIN"/>
    <property type="match status" value="1"/>
</dbReference>
<sequence length="1141" mass="124577">MGLFKRRNKRSSGSSTGGTEERGKDGRGEEVLRVVNCTWGEDEQRIWKAFVRDVEGKAYVLIVGLVGVLVAVNVLLLSWEVRVALSLLVAVAVTYTLTTRLHSASLDYPSYLSSLSSSRFAHPAEASSAANKKEYESAEWINAVLDKLWPIVDRGLFVAGIDLMEDAMKALTPPVVRSVRVTSFEQGTHPVRVLGFRILPSSPTFSSFASSSSASPISSSKPPSSSPPSPPSTKPPLGTSARLSGQGQAESEFGESTHSAWSDPSDPQPAPWAADAEEQGEGKEAESVEMEVEVAYRRKVGVVRKGKGEADEEGVKMGRETADEELGEGKIEPDDPSENMHFVAYVGIGAHKITTLPVPVLIAVTSLRGTMRLRLQFTPEPPFIKTITFGFEGMPQVEMSAHPLRGSLDVLSLPLLDTYVYKAVESVIANFVLPRNYGLDIRKVLLGGDVAIKTRTIGIVVLVVHSASHLPAPTKTAALLPTRRPGIDPYVRVSWAGMGKSLYRAKVVRAVKEGGEARWEEMCFVRVPSEPVQDGAKIRLKLIDHDRFREDDTLGYVDMPIRSLHSNPGEWIKHRDKLVTIEKDEKGKVNPKVAAAGEEGEEEATVVEYSAAFFPLVEKLPKKNGEKAEDKDDKHDPLASTDFGARKFEEEEEHEKKKRGRLEALQELLAGRQPAHRSHPSGILSFQVHSIADLQLEKHSGPIRAGMQNLKMGPTKAVRKAELPSSYVQAFVNDEMIFRTRLKPFSSAPYFNGGSEAFLRDWTNANMSFAVMDYRNRDHDVLAGYVSINLGEVLSETSQLSKWYPLLGGSGSGRIRISLLFKPLAIDIHPSLREWSVGTVQVASASLSGLHERNFAGGLRFETEEGTSAIVPAVDRQDASKTDALTFDFSSGLVVLPVLSRIAPVRISLYGAAMTGAKSSKKAFAKGVLFVNQVTRGDPHAVHITLSRAKEPVLPCPHPLPQLLDTPVAESPAETNANETTSSPRPSSASAAAHPGQPTSQDDLVLTLTLRWRPGMSNTHSTVVLSASSAARSAYQLYLYKRDTEAQSRREKRGEQERAEGEVMDDDDARSTDTSAGWSSESDDDFGAQAIEEKKDGTRTRKGGTLRWLKHGAKVAQKKFKKTKDHGLTDPAPDTELQAAL</sequence>
<dbReference type="Gene3D" id="2.60.40.150">
    <property type="entry name" value="C2 domain"/>
    <property type="match status" value="2"/>
</dbReference>
<name>A0A2S9ZXN4_RHOTO</name>
<dbReference type="SUPFAM" id="SSF49562">
    <property type="entry name" value="C2 domain (Calcium/lipid-binding domain, CaLB)"/>
    <property type="match status" value="2"/>
</dbReference>
<feature type="region of interest" description="Disordered" evidence="11">
    <location>
        <begin position="1119"/>
        <end position="1141"/>
    </location>
</feature>
<evidence type="ECO:0000313" key="16">
    <source>
        <dbReference type="Proteomes" id="UP000239560"/>
    </source>
</evidence>
<keyword evidence="10 12" id="KW-0472">Membrane</keyword>
<feature type="compositionally biased region" description="Pro residues" evidence="11">
    <location>
        <begin position="224"/>
        <end position="234"/>
    </location>
</feature>
<evidence type="ECO:0000256" key="2">
    <source>
        <dbReference type="ARBA" id="ARBA00022448"/>
    </source>
</evidence>
<evidence type="ECO:0000313" key="15">
    <source>
        <dbReference type="EMBL" id="PRQ70507.1"/>
    </source>
</evidence>
<dbReference type="Pfam" id="PF25669">
    <property type="entry name" value="SMP_MUG190-like"/>
    <property type="match status" value="2"/>
</dbReference>
<evidence type="ECO:0000256" key="3">
    <source>
        <dbReference type="ARBA" id="ARBA00022553"/>
    </source>
</evidence>
<evidence type="ECO:0008006" key="17">
    <source>
        <dbReference type="Google" id="ProtNLM"/>
    </source>
</evidence>
<dbReference type="AlphaFoldDB" id="A0A2S9ZXN4"/>
<keyword evidence="5" id="KW-0677">Repeat</keyword>
<dbReference type="GO" id="GO:0061817">
    <property type="term" value="P:endoplasmic reticulum-plasma membrane tethering"/>
    <property type="evidence" value="ECO:0007669"/>
    <property type="project" value="InterPro"/>
</dbReference>
<dbReference type="InterPro" id="IPR000008">
    <property type="entry name" value="C2_dom"/>
</dbReference>
<reference evidence="15 16" key="1">
    <citation type="journal article" date="2018" name="Elife">
        <title>Functional genomics of lipid metabolism in the oleaginous yeast Rhodosporidium toruloides.</title>
        <authorList>
            <person name="Coradetti S.T."/>
            <person name="Pinel D."/>
            <person name="Geiselman G."/>
            <person name="Ito M."/>
            <person name="Mondo S."/>
            <person name="Reilly M.C."/>
            <person name="Cheng Y.F."/>
            <person name="Bauer S."/>
            <person name="Grigoriev I."/>
            <person name="Gladden J.M."/>
            <person name="Simmons B.A."/>
            <person name="Brem R."/>
            <person name="Arkin A.P."/>
            <person name="Skerker J.M."/>
        </authorList>
    </citation>
    <scope>NUCLEOTIDE SEQUENCE [LARGE SCALE GENOMIC DNA]</scope>
    <source>
        <strain evidence="15 16">NBRC 0880</strain>
    </source>
</reference>
<keyword evidence="4 12" id="KW-0812">Transmembrane</keyword>
<keyword evidence="6" id="KW-0256">Endoplasmic reticulum</keyword>
<feature type="compositionally biased region" description="Basic and acidic residues" evidence="11">
    <location>
        <begin position="1043"/>
        <end position="1061"/>
    </location>
</feature>
<dbReference type="InterPro" id="IPR035892">
    <property type="entry name" value="C2_domain_sf"/>
</dbReference>
<feature type="region of interest" description="Disordered" evidence="11">
    <location>
        <begin position="1"/>
        <end position="26"/>
    </location>
</feature>
<keyword evidence="2" id="KW-0813">Transport</keyword>
<feature type="transmembrane region" description="Helical" evidence="12">
    <location>
        <begin position="58"/>
        <end position="79"/>
    </location>
</feature>
<evidence type="ECO:0000256" key="1">
    <source>
        <dbReference type="ARBA" id="ARBA00004586"/>
    </source>
</evidence>
<evidence type="ECO:0000256" key="8">
    <source>
        <dbReference type="ARBA" id="ARBA00023055"/>
    </source>
</evidence>
<evidence type="ECO:0000256" key="9">
    <source>
        <dbReference type="ARBA" id="ARBA00023121"/>
    </source>
</evidence>
<feature type="domain" description="C2" evidence="13">
    <location>
        <begin position="661"/>
        <end position="804"/>
    </location>
</feature>
<proteinExistence type="predicted"/>
<feature type="compositionally biased region" description="Low complexity" evidence="11">
    <location>
        <begin position="209"/>
        <end position="223"/>
    </location>
</feature>
<evidence type="ECO:0000256" key="6">
    <source>
        <dbReference type="ARBA" id="ARBA00022824"/>
    </source>
</evidence>
<feature type="region of interest" description="Disordered" evidence="11">
    <location>
        <begin position="209"/>
        <end position="289"/>
    </location>
</feature>
<gene>
    <name evidence="15" type="ORF">AAT19DRAFT_11256</name>
</gene>
<feature type="compositionally biased region" description="Low complexity" evidence="11">
    <location>
        <begin position="982"/>
        <end position="993"/>
    </location>
</feature>
<dbReference type="PROSITE" id="PS50004">
    <property type="entry name" value="C2"/>
    <property type="match status" value="2"/>
</dbReference>
<feature type="compositionally biased region" description="Polar residues" evidence="11">
    <location>
        <begin position="241"/>
        <end position="262"/>
    </location>
</feature>
<dbReference type="OrthoDB" id="419768at2759"/>
<evidence type="ECO:0000256" key="7">
    <source>
        <dbReference type="ARBA" id="ARBA00022989"/>
    </source>
</evidence>
<evidence type="ECO:0000256" key="10">
    <source>
        <dbReference type="ARBA" id="ARBA00023136"/>
    </source>
</evidence>
<dbReference type="GO" id="GO:0006869">
    <property type="term" value="P:lipid transport"/>
    <property type="evidence" value="ECO:0007669"/>
    <property type="project" value="UniProtKB-KW"/>
</dbReference>
<dbReference type="CDD" id="cd21676">
    <property type="entry name" value="SMP_Mug190"/>
    <property type="match status" value="1"/>
</dbReference>
<dbReference type="PROSITE" id="PS51847">
    <property type="entry name" value="SMP"/>
    <property type="match status" value="1"/>
</dbReference>
<dbReference type="PANTHER" id="PTHR47348">
    <property type="entry name" value="MEIOTICALLY UP-REGULATED GENE 190 PROTEIN"/>
    <property type="match status" value="1"/>
</dbReference>
<feature type="compositionally biased region" description="Basic and acidic residues" evidence="11">
    <location>
        <begin position="624"/>
        <end position="637"/>
    </location>
</feature>
<evidence type="ECO:0000256" key="5">
    <source>
        <dbReference type="ARBA" id="ARBA00022737"/>
    </source>
</evidence>
<evidence type="ECO:0000256" key="12">
    <source>
        <dbReference type="SAM" id="Phobius"/>
    </source>
</evidence>
<accession>A0A2S9ZXN4</accession>
<feature type="region of interest" description="Disordered" evidence="11">
    <location>
        <begin position="1043"/>
        <end position="1106"/>
    </location>
</feature>
<evidence type="ECO:0000256" key="4">
    <source>
        <dbReference type="ARBA" id="ARBA00022692"/>
    </source>
</evidence>